<sequence>MSELFDVLFGAMGLRASLFQRLADDPAALLWPAVGVALLAAASTMLGHIAILLLNHIRGWRLLTSLALSALALALLNVVQAAITWAMAWLILGRFPLLSLLVVGLISTAPLVLNVTTALPHLGLPLGRIWEGWSFMVLIVGASWAFSVPIAWALGFTIAGWLVIQLLSRLLQKPLNWAASRFWTLATGRPTMIRGRDILAGTPIIPVSQPAAEVSR</sequence>
<dbReference type="KEGG" id="tdf:H9L22_05185"/>
<keyword evidence="3" id="KW-1185">Reference proteome</keyword>
<feature type="transmembrane region" description="Helical" evidence="1">
    <location>
        <begin position="29"/>
        <end position="54"/>
    </location>
</feature>
<feature type="transmembrane region" description="Helical" evidence="1">
    <location>
        <begin position="97"/>
        <end position="117"/>
    </location>
</feature>
<accession>A0A7H0H8A1</accession>
<feature type="transmembrane region" description="Helical" evidence="1">
    <location>
        <begin position="152"/>
        <end position="171"/>
    </location>
</feature>
<dbReference type="RefSeq" id="WP_187721866.1">
    <property type="nucleotide sequence ID" value="NZ_BAABBL010000002.1"/>
</dbReference>
<dbReference type="AlphaFoldDB" id="A0A7H0H8A1"/>
<evidence type="ECO:0000313" key="2">
    <source>
        <dbReference type="EMBL" id="QNP56767.1"/>
    </source>
</evidence>
<protein>
    <submittedName>
        <fullName evidence="2">Uncharacterized protein</fullName>
    </submittedName>
</protein>
<gene>
    <name evidence="2" type="ORF">H9L22_05185</name>
</gene>
<evidence type="ECO:0000256" key="1">
    <source>
        <dbReference type="SAM" id="Phobius"/>
    </source>
</evidence>
<keyword evidence="1" id="KW-0812">Transmembrane</keyword>
<organism evidence="2 3">
    <name type="scientific">Tessaracoccus defluvii</name>
    <dbReference type="NCBI Taxonomy" id="1285901"/>
    <lineage>
        <taxon>Bacteria</taxon>
        <taxon>Bacillati</taxon>
        <taxon>Actinomycetota</taxon>
        <taxon>Actinomycetes</taxon>
        <taxon>Propionibacteriales</taxon>
        <taxon>Propionibacteriaceae</taxon>
        <taxon>Tessaracoccus</taxon>
    </lineage>
</organism>
<proteinExistence type="predicted"/>
<dbReference type="EMBL" id="CP060789">
    <property type="protein sequence ID" value="QNP56767.1"/>
    <property type="molecule type" value="Genomic_DNA"/>
</dbReference>
<keyword evidence="1" id="KW-1133">Transmembrane helix</keyword>
<keyword evidence="1" id="KW-0472">Membrane</keyword>
<name>A0A7H0H8A1_9ACTN</name>
<feature type="transmembrane region" description="Helical" evidence="1">
    <location>
        <begin position="66"/>
        <end position="91"/>
    </location>
</feature>
<evidence type="ECO:0000313" key="3">
    <source>
        <dbReference type="Proteomes" id="UP000516117"/>
    </source>
</evidence>
<reference evidence="2 3" key="1">
    <citation type="submission" date="2020-08" db="EMBL/GenBank/DDBJ databases">
        <title>Genome sequence of Tessaracoccus defluvii JCM 17540T.</title>
        <authorList>
            <person name="Hyun D.-W."/>
            <person name="Bae J.-W."/>
        </authorList>
    </citation>
    <scope>NUCLEOTIDE SEQUENCE [LARGE SCALE GENOMIC DNA]</scope>
    <source>
        <strain evidence="2 3">JCM 17540</strain>
    </source>
</reference>
<dbReference type="Proteomes" id="UP000516117">
    <property type="component" value="Chromosome"/>
</dbReference>